<sequence length="293" mass="32410">MAVSNVTEAVTVTDSNRYGVQLFSSNGKLIKEYDFEKHNDKPTSVTFTVFNNDVSPFNFMHVYDIQNQHKIPTKLPNTAPINSSIGPLKMLNTMFPNHSVKPHTSATEILITKTHTIRATVMASPIHGQKAKRITVNLSRRKAPGSSSKPDRVRITTSAILRKVADHFLSIWRATLIPGTLRKMNPTTSIPSSEGKVPLEIFLVIKPPKAASTITLKIPKMLPPGRSSAPRMDHNTAQLRMTITARVKVCPKNPEGGIKSPINCKTLALLLVIAASWFRICKLFSSAMMKICF</sequence>
<dbReference type="Proteomes" id="UP000275408">
    <property type="component" value="Unassembled WGS sequence"/>
</dbReference>
<gene>
    <name evidence="1" type="ORF">pdam_00019930</name>
</gene>
<dbReference type="AlphaFoldDB" id="A0A3M6TGQ1"/>
<organism evidence="1 2">
    <name type="scientific">Pocillopora damicornis</name>
    <name type="common">Cauliflower coral</name>
    <name type="synonym">Millepora damicornis</name>
    <dbReference type="NCBI Taxonomy" id="46731"/>
    <lineage>
        <taxon>Eukaryota</taxon>
        <taxon>Metazoa</taxon>
        <taxon>Cnidaria</taxon>
        <taxon>Anthozoa</taxon>
        <taxon>Hexacorallia</taxon>
        <taxon>Scleractinia</taxon>
        <taxon>Astrocoeniina</taxon>
        <taxon>Pocilloporidae</taxon>
        <taxon>Pocillopora</taxon>
    </lineage>
</organism>
<proteinExistence type="predicted"/>
<dbReference type="EMBL" id="RCHS01003614">
    <property type="protein sequence ID" value="RMX40587.1"/>
    <property type="molecule type" value="Genomic_DNA"/>
</dbReference>
<accession>A0A3M6TGQ1</accession>
<keyword evidence="2" id="KW-1185">Reference proteome</keyword>
<evidence type="ECO:0000313" key="2">
    <source>
        <dbReference type="Proteomes" id="UP000275408"/>
    </source>
</evidence>
<reference evidence="1 2" key="1">
    <citation type="journal article" date="2018" name="Sci. Rep.">
        <title>Comparative analysis of the Pocillopora damicornis genome highlights role of immune system in coral evolution.</title>
        <authorList>
            <person name="Cunning R."/>
            <person name="Bay R.A."/>
            <person name="Gillette P."/>
            <person name="Baker A.C."/>
            <person name="Traylor-Knowles N."/>
        </authorList>
    </citation>
    <scope>NUCLEOTIDE SEQUENCE [LARGE SCALE GENOMIC DNA]</scope>
    <source>
        <strain evidence="1">RSMAS</strain>
        <tissue evidence="1">Whole animal</tissue>
    </source>
</reference>
<name>A0A3M6TGQ1_POCDA</name>
<comment type="caution">
    <text evidence="1">The sequence shown here is derived from an EMBL/GenBank/DDBJ whole genome shotgun (WGS) entry which is preliminary data.</text>
</comment>
<evidence type="ECO:0000313" key="1">
    <source>
        <dbReference type="EMBL" id="RMX40587.1"/>
    </source>
</evidence>
<protein>
    <submittedName>
        <fullName evidence="1">Uncharacterized protein</fullName>
    </submittedName>
</protein>